<dbReference type="InterPro" id="IPR000884">
    <property type="entry name" value="TSP1_rpt"/>
</dbReference>
<name>A0AAJ7T0M3_PETMA</name>
<evidence type="ECO:0000256" key="11">
    <source>
        <dbReference type="SAM" id="SignalP"/>
    </source>
</evidence>
<dbReference type="InterPro" id="IPR003599">
    <property type="entry name" value="Ig_sub"/>
</dbReference>
<proteinExistence type="predicted"/>
<dbReference type="Pfam" id="PF23599">
    <property type="entry name" value="CILP_C"/>
    <property type="match status" value="1"/>
</dbReference>
<dbReference type="Pfam" id="PF00090">
    <property type="entry name" value="TSP_1"/>
    <property type="match status" value="2"/>
</dbReference>
<organism evidence="13 14">
    <name type="scientific">Petromyzon marinus</name>
    <name type="common">Sea lamprey</name>
    <dbReference type="NCBI Taxonomy" id="7757"/>
    <lineage>
        <taxon>Eukaryota</taxon>
        <taxon>Metazoa</taxon>
        <taxon>Chordata</taxon>
        <taxon>Craniata</taxon>
        <taxon>Vertebrata</taxon>
        <taxon>Cyclostomata</taxon>
        <taxon>Hyperoartia</taxon>
        <taxon>Petromyzontiformes</taxon>
        <taxon>Petromyzontidae</taxon>
        <taxon>Petromyzon</taxon>
    </lineage>
</organism>
<evidence type="ECO:0000313" key="13">
    <source>
        <dbReference type="Proteomes" id="UP001318040"/>
    </source>
</evidence>
<evidence type="ECO:0000256" key="8">
    <source>
        <dbReference type="ARBA" id="ARBA00023180"/>
    </source>
</evidence>
<comment type="subcellular location">
    <subcellularLocation>
        <location evidence="1">Secreted</location>
        <location evidence="1">Extracellular space</location>
        <location evidence="1">Extracellular matrix</location>
    </subcellularLocation>
</comment>
<evidence type="ECO:0000313" key="15">
    <source>
        <dbReference type="RefSeq" id="XP_032809142.1"/>
    </source>
</evidence>
<feature type="region of interest" description="Disordered" evidence="10">
    <location>
        <begin position="1238"/>
        <end position="1258"/>
    </location>
</feature>
<dbReference type="PROSITE" id="PS50092">
    <property type="entry name" value="TSP1"/>
    <property type="match status" value="2"/>
</dbReference>
<dbReference type="InterPro" id="IPR036383">
    <property type="entry name" value="TSP1_rpt_sf"/>
</dbReference>
<evidence type="ECO:0000256" key="4">
    <source>
        <dbReference type="ARBA" id="ARBA00022685"/>
    </source>
</evidence>
<feature type="signal peptide" evidence="11">
    <location>
        <begin position="1"/>
        <end position="20"/>
    </location>
</feature>
<dbReference type="InterPro" id="IPR036179">
    <property type="entry name" value="Ig-like_dom_sf"/>
</dbReference>
<dbReference type="InterPro" id="IPR056258">
    <property type="entry name" value="CILP-1/2_C"/>
</dbReference>
<dbReference type="InterPro" id="IPR007110">
    <property type="entry name" value="Ig-like_dom"/>
</dbReference>
<evidence type="ECO:0000256" key="3">
    <source>
        <dbReference type="ARBA" id="ARBA00022530"/>
    </source>
</evidence>
<keyword evidence="6" id="KW-0677">Repeat</keyword>
<evidence type="ECO:0000313" key="14">
    <source>
        <dbReference type="RefSeq" id="XP_032809141.1"/>
    </source>
</evidence>
<evidence type="ECO:0000256" key="6">
    <source>
        <dbReference type="ARBA" id="ARBA00022737"/>
    </source>
</evidence>
<dbReference type="InterPro" id="IPR003598">
    <property type="entry name" value="Ig_sub2"/>
</dbReference>
<evidence type="ECO:0000256" key="10">
    <source>
        <dbReference type="SAM" id="MobiDB-lite"/>
    </source>
</evidence>
<dbReference type="SUPFAM" id="SSF48726">
    <property type="entry name" value="Immunoglobulin"/>
    <property type="match status" value="1"/>
</dbReference>
<keyword evidence="7" id="KW-1015">Disulfide bond</keyword>
<protein>
    <submittedName>
        <fullName evidence="14 15">Cartilage intermediate layer protein 1-like</fullName>
    </submittedName>
</protein>
<dbReference type="Gene3D" id="2.20.100.10">
    <property type="entry name" value="Thrombospondin type-1 (TSP1) repeat"/>
    <property type="match status" value="2"/>
</dbReference>
<dbReference type="Pfam" id="PF23730">
    <property type="entry name" value="CILP_8th"/>
    <property type="match status" value="1"/>
</dbReference>
<keyword evidence="4" id="KW-0165">Cleavage on pair of basic residues</keyword>
<dbReference type="AlphaFoldDB" id="A0AAJ7T0M3"/>
<dbReference type="Proteomes" id="UP001318040">
    <property type="component" value="Chromosome 13"/>
</dbReference>
<dbReference type="SUPFAM" id="SSF82895">
    <property type="entry name" value="TSP-1 type 1 repeat"/>
    <property type="match status" value="2"/>
</dbReference>
<sequence length="1271" mass="142040">MGVVGALLLSCACLLATVLGSRMSGPKASQNQAMLVQSKNYPNMLENHGYSEWTSWFNIDHPGGSGDHERLEAIRFYYRTRVCPSPLAIEARTTAWVPAASTGERVHMSPQEGFWCLNHEQPGQANCSNYHVRFRCPIVDKKWSDWGSWSSCSASCGRAGYQTRSRLCVSTGAIVPQRTQCEGKGVQGRLCSKTCPAVHGNWTTWSKWSLCSVSCGNGQQLRQRWCSNPAPKYGGLDCTGAALQSRLCAKPTCPETVTRRMVSAHKPPAPLPTPANKPACSLACTVGHVNAACDACVCDGHLLDGAVFGAARTPLAGARVTLLEGLSQRWLAVSDAHGSFRVPDVCPSRGARLAIEHDKHVPMTAPILWAQGLSTVFSVQLKRAEKPHITKHPEGRMRYEGQGVSLCCKAEGTPTPEKYSWYHNDTLLDQEVYKHGNLVLKNLKTSQAGEYYCKATNIAGSIKSSPATLYVVEKGNSPCDPKPEPNLIRLPHDCFQKHTNSFFIDVGNCPKKVCVKELDFDLRCKDSVSHCCGITRMEKRDIQCNGYTLPTMVAAECGCKKCTQTKMIVRGRAVADDNGEPMRFGQMFIGNIAIGFTGYKGDFNLQVPPGTERLVVTFVDRFGKFVNSTKVLLFNHKGGTVFHNIKLQRKKPAIPIASTVTNTISLGEIEGEDPVGQIEIPPNSFYKLNGELYNGTVQASVTFLDPRNITTMSSASSDLNFVNDNGDVFPLRTYGMFSVDFKAENLQEPLNVGQVKVFLDSAQVKMPQHLKSMKLWSLNPETGIWDEESNFLYEKSKRRKREERTFLIGNVEIRERRLFNLDVPENRRCYVKVRVYRSDRFFHSEQLEGVVVSLINMEPQEGFSANPRAWGRFDSVITGKNGACLPAFCDELVPDAYTAYVTANIGGEELEAAPSSPKLNPNVIGTAQPYLRKLEYRRTDHDDERFKKTAFKINLAKPNANSPEEIDGPIYPFKNLKQCEDAPYNANHFRFYRVEDDKYEFNTVAFNENDLTTWNEDYLSWWPKPMEFRACFIKLKIKSSATVMIRSRNLGGTHVETIDKLYGIRDIRSVHTNLKENVSSACMEFKCSGMLFDENLIDRTLVEISTQGDCRRENINGMLQEYLINHPPHNVNNETHGFKMYAPLDPLGHNYGIYTVSDQDPKIAKEIALGRCYEGSSDSTSRVMKPDVGVAVTFACRESNVTRQSLFQRLQTSPAETLAEMGREMRGGLPGRTRLVSSRVQGRGGRRQQPQQARARLVSTRRFLQRNRSAQ</sequence>
<dbReference type="PROSITE" id="PS50835">
    <property type="entry name" value="IG_LIKE"/>
    <property type="match status" value="1"/>
</dbReference>
<evidence type="ECO:0000256" key="5">
    <source>
        <dbReference type="ARBA" id="ARBA00022729"/>
    </source>
</evidence>
<dbReference type="FunFam" id="2.20.100.10:FF:000007">
    <property type="entry name" value="Thrombospondin 1"/>
    <property type="match status" value="1"/>
</dbReference>
<dbReference type="SMART" id="SM00408">
    <property type="entry name" value="IGc2"/>
    <property type="match status" value="1"/>
</dbReference>
<dbReference type="InterPro" id="IPR039675">
    <property type="entry name" value="CILP1/CILP2"/>
</dbReference>
<dbReference type="FunFam" id="2.60.40.10:FF:001254">
    <property type="entry name" value="Cartilage intermediate layer protein 2"/>
    <property type="match status" value="1"/>
</dbReference>
<gene>
    <name evidence="14 15" type="primary">LOC116941910</name>
</gene>
<dbReference type="Pfam" id="PF13927">
    <property type="entry name" value="Ig_3"/>
    <property type="match status" value="1"/>
</dbReference>
<dbReference type="SMART" id="SM00209">
    <property type="entry name" value="TSP1"/>
    <property type="match status" value="2"/>
</dbReference>
<keyword evidence="2" id="KW-0964">Secreted</keyword>
<keyword evidence="13" id="KW-1185">Reference proteome</keyword>
<dbReference type="PANTHER" id="PTHR15031:SF6">
    <property type="entry name" value="CARTILAGE INTERMEDIATE LAYER PROTEIN 1-LIKE ISOFORM X1"/>
    <property type="match status" value="1"/>
</dbReference>
<dbReference type="PANTHER" id="PTHR15031">
    <property type="entry name" value="CARTILAGE INTERMEDIATE LAYER PROTEIN CLIP"/>
    <property type="match status" value="1"/>
</dbReference>
<dbReference type="Pfam" id="PF13330">
    <property type="entry name" value="Mucin2_WxxW"/>
    <property type="match status" value="1"/>
</dbReference>
<dbReference type="Pfam" id="PF23708">
    <property type="entry name" value="CILP_5th"/>
    <property type="match status" value="1"/>
</dbReference>
<dbReference type="InterPro" id="IPR025155">
    <property type="entry name" value="WxxW_domain"/>
</dbReference>
<dbReference type="RefSeq" id="XP_032809141.1">
    <property type="nucleotide sequence ID" value="XM_032953250.1"/>
</dbReference>
<evidence type="ECO:0000256" key="7">
    <source>
        <dbReference type="ARBA" id="ARBA00023157"/>
    </source>
</evidence>
<dbReference type="InterPro" id="IPR056255">
    <property type="entry name" value="CILP-1/2_dom"/>
</dbReference>
<dbReference type="KEGG" id="pmrn:116941910"/>
<dbReference type="SMART" id="SM00409">
    <property type="entry name" value="IG"/>
    <property type="match status" value="1"/>
</dbReference>
<evidence type="ECO:0000256" key="2">
    <source>
        <dbReference type="ARBA" id="ARBA00022525"/>
    </source>
</evidence>
<dbReference type="Gene3D" id="2.60.40.10">
    <property type="entry name" value="Immunoglobulins"/>
    <property type="match status" value="1"/>
</dbReference>
<dbReference type="Pfam" id="PF23591">
    <property type="entry name" value="CILP"/>
    <property type="match status" value="1"/>
</dbReference>
<dbReference type="InterPro" id="IPR056257">
    <property type="entry name" value="CILP-1/2_8th"/>
</dbReference>
<feature type="chain" id="PRO_5044709291" evidence="11">
    <location>
        <begin position="21"/>
        <end position="1271"/>
    </location>
</feature>
<feature type="domain" description="Ig-like" evidence="12">
    <location>
        <begin position="387"/>
        <end position="470"/>
    </location>
</feature>
<accession>A0AAJ7T0M3</accession>
<dbReference type="InterPro" id="IPR056256">
    <property type="entry name" value="CILP-1/2_b-sand_dom2"/>
</dbReference>
<keyword evidence="9" id="KW-0393">Immunoglobulin domain</keyword>
<dbReference type="InterPro" id="IPR013783">
    <property type="entry name" value="Ig-like_fold"/>
</dbReference>
<keyword evidence="3" id="KW-0272">Extracellular matrix</keyword>
<evidence type="ECO:0000256" key="9">
    <source>
        <dbReference type="ARBA" id="ARBA00023319"/>
    </source>
</evidence>
<evidence type="ECO:0000259" key="12">
    <source>
        <dbReference type="PROSITE" id="PS50835"/>
    </source>
</evidence>
<keyword evidence="5 11" id="KW-0732">Signal</keyword>
<keyword evidence="8" id="KW-0325">Glycoprotein</keyword>
<dbReference type="RefSeq" id="XP_032809142.1">
    <property type="nucleotide sequence ID" value="XM_032953251.1"/>
</dbReference>
<evidence type="ECO:0000256" key="1">
    <source>
        <dbReference type="ARBA" id="ARBA00004498"/>
    </source>
</evidence>
<reference evidence="14 15" key="1">
    <citation type="submission" date="2025-04" db="UniProtKB">
        <authorList>
            <consortium name="RefSeq"/>
        </authorList>
    </citation>
    <scope>IDENTIFICATION</scope>
    <source>
        <tissue evidence="14 15">Sperm</tissue>
    </source>
</reference>